<organism evidence="2 3">
    <name type="scientific">Drosophila rubida</name>
    <dbReference type="NCBI Taxonomy" id="30044"/>
    <lineage>
        <taxon>Eukaryota</taxon>
        <taxon>Metazoa</taxon>
        <taxon>Ecdysozoa</taxon>
        <taxon>Arthropoda</taxon>
        <taxon>Hexapoda</taxon>
        <taxon>Insecta</taxon>
        <taxon>Pterygota</taxon>
        <taxon>Neoptera</taxon>
        <taxon>Endopterygota</taxon>
        <taxon>Diptera</taxon>
        <taxon>Brachycera</taxon>
        <taxon>Muscomorpha</taxon>
        <taxon>Ephydroidea</taxon>
        <taxon>Drosophilidae</taxon>
        <taxon>Drosophila</taxon>
    </lineage>
</organism>
<accession>A0AAD4PGZ7</accession>
<evidence type="ECO:0000313" key="3">
    <source>
        <dbReference type="Proteomes" id="UP001200034"/>
    </source>
</evidence>
<evidence type="ECO:0000256" key="1">
    <source>
        <dbReference type="SAM" id="SignalP"/>
    </source>
</evidence>
<feature type="signal peptide" evidence="1">
    <location>
        <begin position="1"/>
        <end position="24"/>
    </location>
</feature>
<gene>
    <name evidence="2" type="ORF">KR093_007567</name>
</gene>
<evidence type="ECO:0000313" key="2">
    <source>
        <dbReference type="EMBL" id="KAH8355172.1"/>
    </source>
</evidence>
<reference evidence="2" key="1">
    <citation type="journal article" date="2021" name="Mol. Ecol. Resour.">
        <title>Phylogenomic analyses of the genus Drosophila reveals genomic signals of climate adaptation.</title>
        <authorList>
            <person name="Li F."/>
            <person name="Rane R.V."/>
            <person name="Luria V."/>
            <person name="Xiong Z."/>
            <person name="Chen J."/>
            <person name="Li Z."/>
            <person name="Catullo R.A."/>
            <person name="Griffin P.C."/>
            <person name="Schiffer M."/>
            <person name="Pearce S."/>
            <person name="Lee S.F."/>
            <person name="McElroy K."/>
            <person name="Stocker A."/>
            <person name="Shirriffs J."/>
            <person name="Cockerell F."/>
            <person name="Coppin C."/>
            <person name="Sgro C.M."/>
            <person name="Karger A."/>
            <person name="Cain J.W."/>
            <person name="Weber J.A."/>
            <person name="Santpere G."/>
            <person name="Kirschner M.W."/>
            <person name="Hoffmann A.A."/>
            <person name="Oakeshott J.G."/>
            <person name="Zhang G."/>
        </authorList>
    </citation>
    <scope>NUCLEOTIDE SEQUENCE</scope>
    <source>
        <strain evidence="2">BGI-SZ-2011g</strain>
    </source>
</reference>
<proteinExistence type="predicted"/>
<dbReference type="EMBL" id="JAJJHW010003889">
    <property type="protein sequence ID" value="KAH8355172.1"/>
    <property type="molecule type" value="Genomic_DNA"/>
</dbReference>
<name>A0AAD4PGZ7_9MUSC</name>
<keyword evidence="3" id="KW-1185">Reference proteome</keyword>
<dbReference type="AlphaFoldDB" id="A0AAD4PGZ7"/>
<dbReference type="Proteomes" id="UP001200034">
    <property type="component" value="Unassembled WGS sequence"/>
</dbReference>
<feature type="chain" id="PRO_5042077739" evidence="1">
    <location>
        <begin position="25"/>
        <end position="135"/>
    </location>
</feature>
<keyword evidence="1" id="KW-0732">Signal</keyword>
<comment type="caution">
    <text evidence="2">The sequence shown here is derived from an EMBL/GenBank/DDBJ whole genome shotgun (WGS) entry which is preliminary data.</text>
</comment>
<protein>
    <submittedName>
        <fullName evidence="2">Uncharacterized protein</fullName>
    </submittedName>
</protein>
<sequence>MHTNYLLSQLLLAALLLGPLSTAGEQLVEYQGAPQLTGPAKMVHDPQDTLLNALDAALQKLSAIYMQAVVSGTHSPELEISLRGLEVELYDLLDELYKQRRLKDYMGYEAEVTRQMIIYNMLKRLFGYAQPAEAE</sequence>